<proteinExistence type="predicted"/>
<dbReference type="Proteomes" id="UP001551675">
    <property type="component" value="Unassembled WGS sequence"/>
</dbReference>
<accession>A0ABV3GFG4</accession>
<reference evidence="1 2" key="1">
    <citation type="submission" date="2024-06" db="EMBL/GenBank/DDBJ databases">
        <title>The Natural Products Discovery Center: Release of the First 8490 Sequenced Strains for Exploring Actinobacteria Biosynthetic Diversity.</title>
        <authorList>
            <person name="Kalkreuter E."/>
            <person name="Kautsar S.A."/>
            <person name="Yang D."/>
            <person name="Bader C.D."/>
            <person name="Teijaro C.N."/>
            <person name="Fluegel L."/>
            <person name="Davis C.M."/>
            <person name="Simpson J.R."/>
            <person name="Lauterbach L."/>
            <person name="Steele A.D."/>
            <person name="Gui C."/>
            <person name="Meng S."/>
            <person name="Li G."/>
            <person name="Viehrig K."/>
            <person name="Ye F."/>
            <person name="Su P."/>
            <person name="Kiefer A.F."/>
            <person name="Nichols A."/>
            <person name="Cepeda A.J."/>
            <person name="Yan W."/>
            <person name="Fan B."/>
            <person name="Jiang Y."/>
            <person name="Adhikari A."/>
            <person name="Zheng C.-J."/>
            <person name="Schuster L."/>
            <person name="Cowan T.M."/>
            <person name="Smanski M.J."/>
            <person name="Chevrette M.G."/>
            <person name="De Carvalho L.P.S."/>
            <person name="Shen B."/>
        </authorList>
    </citation>
    <scope>NUCLEOTIDE SEQUENCE [LARGE SCALE GENOMIC DNA]</scope>
    <source>
        <strain evidence="1 2">NPDC050100</strain>
    </source>
</reference>
<gene>
    <name evidence="1" type="ORF">AB0I59_16790</name>
</gene>
<sequence length="148" mass="15700">MRSGLRVLLGLTTTVTLGGGIVVPAFTASASASSTYAAETWHWGPTASTDYKGWATGKIRSTSSGLRVSGDLYDAGGARTCSWVKIKWLTDHGRYRTATFKNCSQSTPRAFSVNTGYMLSAEAKVCRGTSTRITGKCSGWEGVWSQGG</sequence>
<dbReference type="EMBL" id="JBFALK010000008">
    <property type="protein sequence ID" value="MEV0970297.1"/>
    <property type="molecule type" value="Genomic_DNA"/>
</dbReference>
<dbReference type="RefSeq" id="WP_061255087.1">
    <property type="nucleotide sequence ID" value="NZ_JBFALK010000008.1"/>
</dbReference>
<organism evidence="1 2">
    <name type="scientific">Microtetraspora glauca</name>
    <dbReference type="NCBI Taxonomy" id="1996"/>
    <lineage>
        <taxon>Bacteria</taxon>
        <taxon>Bacillati</taxon>
        <taxon>Actinomycetota</taxon>
        <taxon>Actinomycetes</taxon>
        <taxon>Streptosporangiales</taxon>
        <taxon>Streptosporangiaceae</taxon>
        <taxon>Microtetraspora</taxon>
    </lineage>
</organism>
<evidence type="ECO:0000313" key="1">
    <source>
        <dbReference type="EMBL" id="MEV0970297.1"/>
    </source>
</evidence>
<evidence type="ECO:0000313" key="2">
    <source>
        <dbReference type="Proteomes" id="UP001551675"/>
    </source>
</evidence>
<keyword evidence="2" id="KW-1185">Reference proteome</keyword>
<name>A0ABV3GFG4_MICGL</name>
<comment type="caution">
    <text evidence="1">The sequence shown here is derived from an EMBL/GenBank/DDBJ whole genome shotgun (WGS) entry which is preliminary data.</text>
</comment>
<protein>
    <submittedName>
        <fullName evidence="1">Uncharacterized protein</fullName>
    </submittedName>
</protein>